<feature type="domain" description="RRM" evidence="6">
    <location>
        <begin position="247"/>
        <end position="330"/>
    </location>
</feature>
<proteinExistence type="predicted"/>
<keyword evidence="4" id="KW-0539">Nucleus</keyword>
<dbReference type="GO" id="GO:0005634">
    <property type="term" value="C:nucleus"/>
    <property type="evidence" value="ECO:0007669"/>
    <property type="project" value="UniProtKB-SubCell"/>
</dbReference>
<name>A0AAD4X6N7_9MAGN</name>
<dbReference type="InterPro" id="IPR051945">
    <property type="entry name" value="RRM_MRD1_RNA_proc_ribogen"/>
</dbReference>
<evidence type="ECO:0000256" key="5">
    <source>
        <dbReference type="PROSITE-ProRule" id="PRU00176"/>
    </source>
</evidence>
<dbReference type="PANTHER" id="PTHR48039:SF5">
    <property type="entry name" value="RNA-BINDING PROTEIN 28"/>
    <property type="match status" value="1"/>
</dbReference>
<keyword evidence="3 5" id="KW-0694">RNA-binding</keyword>
<dbReference type="Pfam" id="PF00076">
    <property type="entry name" value="RRM_1"/>
    <property type="match status" value="1"/>
</dbReference>
<evidence type="ECO:0000313" key="7">
    <source>
        <dbReference type="EMBL" id="KAI3849800.1"/>
    </source>
</evidence>
<dbReference type="Gene3D" id="3.30.70.330">
    <property type="match status" value="2"/>
</dbReference>
<sequence>MFSSLEHILESQDKAEVHRLTANIEQCKMTLQGYANTELCKKTLQKLGYADFTFKDIFALFLEQLQNLLQGNESSISHEDLVQRSRDKSVSDYFVMFFRLITSGEIRSRSQFFKPFILGLANTSVDEFCKTSVEPIGEESDNIQIIAFSDALAVPIRVMYPDRRSCDAKGVSVNHCDFVPTVGDVPNTSKRDDDTVKPFITLLYRPFRGHYDILYPKQSGSSLNPEWPGETTLTEHEKMEEQNNLQRTVFIENLSLNTDDKEVRQRFSVLGEVRSFYPVLHEVTWRRTGTVCLKFSTPAEADAAVAAAQYTGDSGILLKGRQLTVIKAVDKKAARDKELEKEKSDDVSQRNHYLAKEGVIADGSPDAEGVSPSDMYLRQMLEKRKNDNLQSPDFHVSRTRLAVYNFPMTISEKQLKNLILDAVLSADSKQTPVIQQLEILGKSKDAKAANKQLKRGTAFVEFSEHQHALAALKAFNNNPSKYSLINVRIF</sequence>
<comment type="caution">
    <text evidence="7">The sequence shown here is derived from an EMBL/GenBank/DDBJ whole genome shotgun (WGS) entry which is preliminary data.</text>
</comment>
<dbReference type="InterPro" id="IPR012677">
    <property type="entry name" value="Nucleotide-bd_a/b_plait_sf"/>
</dbReference>
<gene>
    <name evidence="7" type="ORF">MKW98_026714</name>
</gene>
<dbReference type="InterPro" id="IPR035979">
    <property type="entry name" value="RBD_domain_sf"/>
</dbReference>
<organism evidence="7 8">
    <name type="scientific">Papaver atlanticum</name>
    <dbReference type="NCBI Taxonomy" id="357466"/>
    <lineage>
        <taxon>Eukaryota</taxon>
        <taxon>Viridiplantae</taxon>
        <taxon>Streptophyta</taxon>
        <taxon>Embryophyta</taxon>
        <taxon>Tracheophyta</taxon>
        <taxon>Spermatophyta</taxon>
        <taxon>Magnoliopsida</taxon>
        <taxon>Ranunculales</taxon>
        <taxon>Papaveraceae</taxon>
        <taxon>Papaveroideae</taxon>
        <taxon>Papaver</taxon>
    </lineage>
</organism>
<dbReference type="SUPFAM" id="SSF54928">
    <property type="entry name" value="RNA-binding domain, RBD"/>
    <property type="match status" value="1"/>
</dbReference>
<keyword evidence="8" id="KW-1185">Reference proteome</keyword>
<evidence type="ECO:0000256" key="4">
    <source>
        <dbReference type="ARBA" id="ARBA00023242"/>
    </source>
</evidence>
<evidence type="ECO:0000256" key="3">
    <source>
        <dbReference type="ARBA" id="ARBA00022884"/>
    </source>
</evidence>
<evidence type="ECO:0000256" key="2">
    <source>
        <dbReference type="ARBA" id="ARBA00022737"/>
    </source>
</evidence>
<evidence type="ECO:0000259" key="6">
    <source>
        <dbReference type="PROSITE" id="PS50102"/>
    </source>
</evidence>
<evidence type="ECO:0000313" key="8">
    <source>
        <dbReference type="Proteomes" id="UP001202328"/>
    </source>
</evidence>
<dbReference type="InterPro" id="IPR038765">
    <property type="entry name" value="Papain-like_cys_pep_sf"/>
</dbReference>
<dbReference type="EMBL" id="JAJJMB010016078">
    <property type="protein sequence ID" value="KAI3849800.1"/>
    <property type="molecule type" value="Genomic_DNA"/>
</dbReference>
<reference evidence="7" key="1">
    <citation type="submission" date="2022-04" db="EMBL/GenBank/DDBJ databases">
        <title>A functionally conserved STORR gene fusion in Papaver species that diverged 16.8 million years ago.</title>
        <authorList>
            <person name="Catania T."/>
        </authorList>
    </citation>
    <scope>NUCLEOTIDE SEQUENCE</scope>
    <source>
        <strain evidence="7">S-188037</strain>
    </source>
</reference>
<dbReference type="Proteomes" id="UP001202328">
    <property type="component" value="Unassembled WGS sequence"/>
</dbReference>
<dbReference type="AlphaFoldDB" id="A0AAD4X6N7"/>
<comment type="subcellular location">
    <subcellularLocation>
        <location evidence="1">Nucleus</location>
    </subcellularLocation>
</comment>
<dbReference type="InterPro" id="IPR000504">
    <property type="entry name" value="RRM_dom"/>
</dbReference>
<dbReference type="InterPro" id="IPR019400">
    <property type="entry name" value="Peptidase_C65_otubain"/>
</dbReference>
<dbReference type="Pfam" id="PF10275">
    <property type="entry name" value="Peptidase_C65"/>
    <property type="match status" value="1"/>
</dbReference>
<dbReference type="PANTHER" id="PTHR48039">
    <property type="entry name" value="RNA-BINDING MOTIF PROTEIN 14B"/>
    <property type="match status" value="1"/>
</dbReference>
<dbReference type="SUPFAM" id="SSF54001">
    <property type="entry name" value="Cysteine proteinases"/>
    <property type="match status" value="1"/>
</dbReference>
<dbReference type="Gene3D" id="1.20.1300.20">
    <property type="entry name" value="Peptidase C65 Otubain, subdomain 2"/>
    <property type="match status" value="1"/>
</dbReference>
<dbReference type="SMART" id="SM00360">
    <property type="entry name" value="RRM"/>
    <property type="match status" value="2"/>
</dbReference>
<keyword evidence="2" id="KW-0677">Repeat</keyword>
<dbReference type="PROSITE" id="PS50102">
    <property type="entry name" value="RRM"/>
    <property type="match status" value="2"/>
</dbReference>
<dbReference type="GO" id="GO:0003729">
    <property type="term" value="F:mRNA binding"/>
    <property type="evidence" value="ECO:0007669"/>
    <property type="project" value="TreeGrafter"/>
</dbReference>
<accession>A0AAD4X6N7</accession>
<dbReference type="InterPro" id="IPR042467">
    <property type="entry name" value="Peptidase_C65_otubain_sub2"/>
</dbReference>
<feature type="domain" description="RRM" evidence="6">
    <location>
        <begin position="399"/>
        <end position="490"/>
    </location>
</feature>
<protein>
    <recommendedName>
        <fullName evidence="6">RRM domain-containing protein</fullName>
    </recommendedName>
</protein>
<evidence type="ECO:0000256" key="1">
    <source>
        <dbReference type="ARBA" id="ARBA00004123"/>
    </source>
</evidence>